<dbReference type="GO" id="GO:0046872">
    <property type="term" value="F:metal ion binding"/>
    <property type="evidence" value="ECO:0007669"/>
    <property type="project" value="InterPro"/>
</dbReference>
<dbReference type="EMBL" id="LT629710">
    <property type="protein sequence ID" value="SDP00674.1"/>
    <property type="molecule type" value="Genomic_DNA"/>
</dbReference>
<sequence length="225" mass="23433">MAAMLYDLTYAAQFEVLRVWISGLDADELSAPSVLAGWTVADLIGHLAGTGSSIAALEPAPEGTDPISIATYVSNYAPAADEIAAVARDTTVGAGPELLDLFGRTNEAAMSNLTALGGSDRVVLARRGPILLSDFLDTRLIELVVHAGDLARSLPDRKPPKVLSGAAWRVVAVMRELLTERAADPVAALAAASTLPVVEFIELATGRRPLPDGLPVALGTALPLF</sequence>
<name>A0A1H0P6U8_9ACTN</name>
<gene>
    <name evidence="2" type="ORF">SAMN04515671_2646</name>
</gene>
<dbReference type="InterPro" id="IPR024344">
    <property type="entry name" value="MDMPI_metal-binding"/>
</dbReference>
<dbReference type="STRING" id="1090615.SAMN04515671_2646"/>
<dbReference type="Gene3D" id="1.20.120.450">
    <property type="entry name" value="dinb family like domain"/>
    <property type="match status" value="1"/>
</dbReference>
<accession>A0A1H0P6U8</accession>
<proteinExistence type="predicted"/>
<dbReference type="AlphaFoldDB" id="A0A1H0P6U8"/>
<evidence type="ECO:0000313" key="2">
    <source>
        <dbReference type="EMBL" id="SDP00674.1"/>
    </source>
</evidence>
<dbReference type="Pfam" id="PF11716">
    <property type="entry name" value="MDMPI_N"/>
    <property type="match status" value="1"/>
</dbReference>
<dbReference type="Proteomes" id="UP000198741">
    <property type="component" value="Chromosome I"/>
</dbReference>
<dbReference type="InterPro" id="IPR034660">
    <property type="entry name" value="DinB/YfiT-like"/>
</dbReference>
<reference evidence="2 3" key="1">
    <citation type="submission" date="2016-10" db="EMBL/GenBank/DDBJ databases">
        <authorList>
            <person name="de Groot N.N."/>
        </authorList>
    </citation>
    <scope>NUCLEOTIDE SEQUENCE [LARGE SCALE GENOMIC DNA]</scope>
    <source>
        <strain evidence="3">P4-7,KCTC 19426,CECT 7604</strain>
    </source>
</reference>
<dbReference type="RefSeq" id="WP_157695393.1">
    <property type="nucleotide sequence ID" value="NZ_LT629710.1"/>
</dbReference>
<dbReference type="SUPFAM" id="SSF109854">
    <property type="entry name" value="DinB/YfiT-like putative metalloenzymes"/>
    <property type="match status" value="1"/>
</dbReference>
<evidence type="ECO:0000259" key="1">
    <source>
        <dbReference type="Pfam" id="PF11716"/>
    </source>
</evidence>
<protein>
    <submittedName>
        <fullName evidence="2">TIGR03083 family protein</fullName>
    </submittedName>
</protein>
<dbReference type="NCBIfam" id="TIGR03083">
    <property type="entry name" value="maleylpyruvate isomerase family mycothiol-dependent enzyme"/>
    <property type="match status" value="1"/>
</dbReference>
<evidence type="ECO:0000313" key="3">
    <source>
        <dbReference type="Proteomes" id="UP000198741"/>
    </source>
</evidence>
<dbReference type="InterPro" id="IPR017517">
    <property type="entry name" value="Maleyloyr_isom"/>
</dbReference>
<organism evidence="2 3">
    <name type="scientific">Nakamurella panacisegetis</name>
    <dbReference type="NCBI Taxonomy" id="1090615"/>
    <lineage>
        <taxon>Bacteria</taxon>
        <taxon>Bacillati</taxon>
        <taxon>Actinomycetota</taxon>
        <taxon>Actinomycetes</taxon>
        <taxon>Nakamurellales</taxon>
        <taxon>Nakamurellaceae</taxon>
        <taxon>Nakamurella</taxon>
    </lineage>
</organism>
<dbReference type="OrthoDB" id="8481083at2"/>
<feature type="domain" description="Mycothiol-dependent maleylpyruvate isomerase metal-binding" evidence="1">
    <location>
        <begin position="12"/>
        <end position="151"/>
    </location>
</feature>
<keyword evidence="3" id="KW-1185">Reference proteome</keyword>